<dbReference type="InterPro" id="IPR000440">
    <property type="entry name" value="NADH_UbQ/plastoQ_OxRdtase_su3"/>
</dbReference>
<keyword evidence="9" id="KW-1278">Translocase</keyword>
<dbReference type="EC" id="7.1.1.2" evidence="9"/>
<gene>
    <name evidence="11" type="primary">ND3</name>
</gene>
<keyword evidence="9" id="KW-0830">Ubiquinone</keyword>
<keyword evidence="5 9" id="KW-0812">Transmembrane</keyword>
<dbReference type="Pfam" id="PF00507">
    <property type="entry name" value="Oxidored_q4"/>
    <property type="match status" value="1"/>
</dbReference>
<evidence type="ECO:0000256" key="6">
    <source>
        <dbReference type="ARBA" id="ARBA00022989"/>
    </source>
</evidence>
<evidence type="ECO:0000256" key="3">
    <source>
        <dbReference type="ARBA" id="ARBA00021007"/>
    </source>
</evidence>
<proteinExistence type="inferred from homology"/>
<dbReference type="GO" id="GO:0008137">
    <property type="term" value="F:NADH dehydrogenase (ubiquinone) activity"/>
    <property type="evidence" value="ECO:0007669"/>
    <property type="project" value="UniProtKB-UniRule"/>
</dbReference>
<keyword evidence="9" id="KW-0679">Respiratory chain</keyword>
<feature type="transmembrane region" description="Helical" evidence="9">
    <location>
        <begin position="55"/>
        <end position="77"/>
    </location>
</feature>
<feature type="transmembrane region" description="Helical" evidence="9">
    <location>
        <begin position="89"/>
        <end position="112"/>
    </location>
</feature>
<feature type="signal peptide" evidence="10">
    <location>
        <begin position="1"/>
        <end position="23"/>
    </location>
</feature>
<evidence type="ECO:0000256" key="7">
    <source>
        <dbReference type="ARBA" id="ARBA00023136"/>
    </source>
</evidence>
<keyword evidence="9" id="KW-0249">Electron transport</keyword>
<protein>
    <recommendedName>
        <fullName evidence="3 9">NADH-ubiquinone oxidoreductase chain 3</fullName>
        <ecNumber evidence="9">7.1.1.2</ecNumber>
    </recommendedName>
</protein>
<comment type="similarity">
    <text evidence="2 9">Belongs to the complex I subunit 3 family.</text>
</comment>
<dbReference type="GO" id="GO:0031966">
    <property type="term" value="C:mitochondrial membrane"/>
    <property type="evidence" value="ECO:0007669"/>
    <property type="project" value="UniProtKB-SubCell"/>
</dbReference>
<dbReference type="CTD" id="4537"/>
<dbReference type="GeneID" id="37543583"/>
<dbReference type="EMBL" id="MG970256">
    <property type="protein sequence ID" value="AWW03130.1"/>
    <property type="molecule type" value="Genomic_DNA"/>
</dbReference>
<evidence type="ECO:0000256" key="5">
    <source>
        <dbReference type="ARBA" id="ARBA00022692"/>
    </source>
</evidence>
<evidence type="ECO:0000256" key="1">
    <source>
        <dbReference type="ARBA" id="ARBA00004370"/>
    </source>
</evidence>
<keyword evidence="4 9" id="KW-0813">Transport</keyword>
<evidence type="ECO:0000256" key="9">
    <source>
        <dbReference type="RuleBase" id="RU003640"/>
    </source>
</evidence>
<evidence type="ECO:0000256" key="8">
    <source>
        <dbReference type="ARBA" id="ARBA00049551"/>
    </source>
</evidence>
<sequence>MLFIFSCFLLFFLIVLLIHYYHSYNWNNTIDSIDKVWISPFECGFLNYSSPYSSFTYGFISFLIIFVLFDLEVSLFINFCYSINVYSNFFYYYLFLFVLCLGYCLEVLMGIINWMH</sequence>
<evidence type="ECO:0000256" key="10">
    <source>
        <dbReference type="SAM" id="SignalP"/>
    </source>
</evidence>
<comment type="catalytic activity">
    <reaction evidence="8 9">
        <text>a ubiquinone + NADH + 5 H(+)(in) = a ubiquinol + NAD(+) + 4 H(+)(out)</text>
        <dbReference type="Rhea" id="RHEA:29091"/>
        <dbReference type="Rhea" id="RHEA-COMP:9565"/>
        <dbReference type="Rhea" id="RHEA-COMP:9566"/>
        <dbReference type="ChEBI" id="CHEBI:15378"/>
        <dbReference type="ChEBI" id="CHEBI:16389"/>
        <dbReference type="ChEBI" id="CHEBI:17976"/>
        <dbReference type="ChEBI" id="CHEBI:57540"/>
        <dbReference type="ChEBI" id="CHEBI:57945"/>
        <dbReference type="EC" id="7.1.1.2"/>
    </reaction>
</comment>
<keyword evidence="10" id="KW-0732">Signal</keyword>
<reference evidence="11" key="2">
    <citation type="submission" date="2018-02" db="EMBL/GenBank/DDBJ databases">
        <authorList>
            <person name="Vanhove M.P.M."/>
            <person name="Briscoe A.G."/>
            <person name="Jorissen M.W.P."/>
            <person name="Littlewood D.T.J."/>
            <person name="Huyse T."/>
        </authorList>
    </citation>
    <scope>NUCLEOTIDE SEQUENCE</scope>
</reference>
<evidence type="ECO:0000256" key="2">
    <source>
        <dbReference type="ARBA" id="ARBA00008472"/>
    </source>
</evidence>
<keyword evidence="6 9" id="KW-1133">Transmembrane helix</keyword>
<evidence type="ECO:0000313" key="11">
    <source>
        <dbReference type="EMBL" id="AWW03130.1"/>
    </source>
</evidence>
<dbReference type="Gene3D" id="1.20.58.1610">
    <property type="entry name" value="NADH:ubiquinone/plastoquinone oxidoreductase, chain 3"/>
    <property type="match status" value="1"/>
</dbReference>
<feature type="chain" id="PRO_5016439881" description="NADH-ubiquinone oxidoreductase chain 3" evidence="10">
    <location>
        <begin position="24"/>
        <end position="116"/>
    </location>
</feature>
<dbReference type="AlphaFoldDB" id="A0A2Z4GPH4"/>
<keyword evidence="7 9" id="KW-0472">Membrane</keyword>
<evidence type="ECO:0000256" key="4">
    <source>
        <dbReference type="ARBA" id="ARBA00022448"/>
    </source>
</evidence>
<accession>A0A2Z4GPH4</accession>
<comment type="subcellular location">
    <subcellularLocation>
        <location evidence="1">Membrane</location>
    </subcellularLocation>
    <subcellularLocation>
        <location evidence="9">Mitochondrion membrane</location>
        <topology evidence="9">Multi-pass membrane protein</topology>
    </subcellularLocation>
</comment>
<comment type="function">
    <text evidence="9">Core subunit of the mitochondrial membrane respiratory chain NADH dehydrogenase (Complex I) which catalyzes electron transfer from NADH through the respiratory chain, using ubiquinone as an electron acceptor. Essential for the catalytic activity of complex I.</text>
</comment>
<geneLocation type="mitochondrion" evidence="11"/>
<organism evidence="11">
    <name type="scientific">Cichlidarus nyanzae</name>
    <dbReference type="NCBI Taxonomy" id="608002"/>
    <lineage>
        <taxon>Eukaryota</taxon>
        <taxon>Metazoa</taxon>
        <taxon>Spiralia</taxon>
        <taxon>Lophotrochozoa</taxon>
        <taxon>Platyhelminthes</taxon>
        <taxon>Monogenea</taxon>
        <taxon>Monopisthocotylea</taxon>
        <taxon>Gyrodactylidea</taxon>
        <taxon>Gyrodactylidae</taxon>
        <taxon>Cichlidarus</taxon>
    </lineage>
</organism>
<dbReference type="RefSeq" id="YP_009504429.1">
    <property type="nucleotide sequence ID" value="NC_038214.1"/>
</dbReference>
<reference evidence="11" key="1">
    <citation type="journal article" date="2018" name="BMC Genomics">
        <title>The first next-generation sequencing approach to the mitochondrial phylogeny of African monogenean parasites (Platyhelminthes: Gyrodactylidae and Dactylogyridae).</title>
        <authorList>
            <person name="Vanhove M.P.M."/>
            <person name="Briscoe A.G."/>
            <person name="Jorissen M.W.P."/>
            <person name="Littlewood D.T.J."/>
            <person name="Huyse T."/>
        </authorList>
    </citation>
    <scope>NUCLEOTIDE SEQUENCE</scope>
</reference>
<keyword evidence="9 11" id="KW-0496">Mitochondrion</keyword>
<name>A0A2Z4GPH4_9PLAT</name>
<dbReference type="InterPro" id="IPR038430">
    <property type="entry name" value="NDAH_ubi_oxred_su3_sf"/>
</dbReference>
<keyword evidence="9" id="KW-0520">NAD</keyword>